<evidence type="ECO:0000259" key="5">
    <source>
        <dbReference type="Pfam" id="PF02055"/>
    </source>
</evidence>
<gene>
    <name evidence="7" type="ORF">AO498_09765</name>
</gene>
<feature type="domain" description="Glycosyl hydrolase family 30 beta sandwich" evidence="6">
    <location>
        <begin position="409"/>
        <end position="467"/>
    </location>
</feature>
<feature type="domain" description="Glycosyl hydrolase family 30 TIM-barrel" evidence="5">
    <location>
        <begin position="74"/>
        <end position="406"/>
    </location>
</feature>
<dbReference type="Pfam" id="PF17189">
    <property type="entry name" value="Glyco_hydro_30C"/>
    <property type="match status" value="1"/>
</dbReference>
<dbReference type="GO" id="GO:0004348">
    <property type="term" value="F:glucosylceramidase activity"/>
    <property type="evidence" value="ECO:0007669"/>
    <property type="project" value="InterPro"/>
</dbReference>
<name>A0A142ENK4_9BACT</name>
<dbReference type="InterPro" id="IPR013780">
    <property type="entry name" value="Glyco_hydro_b"/>
</dbReference>
<evidence type="ECO:0000313" key="7">
    <source>
        <dbReference type="EMBL" id="AMQ56709.1"/>
    </source>
</evidence>
<evidence type="ECO:0000256" key="2">
    <source>
        <dbReference type="ARBA" id="ARBA00022729"/>
    </source>
</evidence>
<dbReference type="InterPro" id="IPR001139">
    <property type="entry name" value="Glyco_hydro_30"/>
</dbReference>
<evidence type="ECO:0000256" key="1">
    <source>
        <dbReference type="ARBA" id="ARBA00005382"/>
    </source>
</evidence>
<evidence type="ECO:0000256" key="3">
    <source>
        <dbReference type="ARBA" id="ARBA00022801"/>
    </source>
</evidence>
<keyword evidence="2" id="KW-0732">Signal</keyword>
<dbReference type="InterPro" id="IPR033453">
    <property type="entry name" value="Glyco_hydro_30_TIM-barrel"/>
</dbReference>
<dbReference type="PANTHER" id="PTHR11069:SF23">
    <property type="entry name" value="LYSOSOMAL ACID GLUCOSYLCERAMIDASE"/>
    <property type="match status" value="1"/>
</dbReference>
<dbReference type="EMBL" id="CP012836">
    <property type="protein sequence ID" value="AMQ56709.1"/>
    <property type="molecule type" value="Genomic_DNA"/>
</dbReference>
<protein>
    <submittedName>
        <fullName evidence="7">Glucosylceramidase</fullName>
    </submittedName>
</protein>
<dbReference type="STRING" id="1727163.AO498_09765"/>
<dbReference type="Gene3D" id="2.60.40.1180">
    <property type="entry name" value="Golgi alpha-mannosidase II"/>
    <property type="match status" value="1"/>
</dbReference>
<keyword evidence="3 4" id="KW-0378">Hydrolase</keyword>
<accession>A0A142ENK4</accession>
<dbReference type="AlphaFoldDB" id="A0A142ENK4"/>
<keyword evidence="4" id="KW-0326">Glycosidase</keyword>
<dbReference type="Proteomes" id="UP000073816">
    <property type="component" value="Chromosome"/>
</dbReference>
<dbReference type="Gene3D" id="3.20.20.80">
    <property type="entry name" value="Glycosidases"/>
    <property type="match status" value="1"/>
</dbReference>
<dbReference type="Pfam" id="PF02055">
    <property type="entry name" value="Glyco_hydro_30"/>
    <property type="match status" value="1"/>
</dbReference>
<sequence>MDHSSLTMTKSQFLLAACVATFFGCQKPIEPTQEYWLTDPKSGILFQKVQQDHISEDSIPEIRIDSETTYQAMDGFGFTLSQGSAKHLLSMSDSARTSILQELFGSGEQDIRVNYLRLAVAASDLNEFPFSYNDLADSLATDPELENFSLSYDTLDVIPVLKQILSINPELKIMASPWSPPKWMKDNKDTRGGSLLPEFEAVYANYLVRYIQEMAKNGIAIDALTIQNEPLHPGNNPSLLMLPEQQARFIGQHLGPAFQAAGILTKIIVYDHNADRPDYPIQVLSDSIANPYINGSAFHLYGGQIEALTEVHQAFPDKNIYFTEQWVGAPGSLEGDIPWHVKNLVIGAPRNWAKTVLEWNLSSNPELTPHTDRGGCDRCLGAITIEKNIVVRNPAYYVIAHASKFVDAGSTRVDSNELPGLANVAYIRPDGKKVLIALNHSESPIQFAIQDKETRITATLNPGATGTWVW</sequence>
<reference evidence="7 8" key="2">
    <citation type="journal article" date="2016" name="Genome Announc.">
        <title>Complete Genome Sequence of Algoriphagus sp. Strain M8-2, Isolated from a Brackish Lake.</title>
        <authorList>
            <person name="Muraguchi Y."/>
            <person name="Kushimoto K."/>
            <person name="Ohtsubo Y."/>
            <person name="Suzuki T."/>
            <person name="Dohra H."/>
            <person name="Kimbara K."/>
            <person name="Shintani M."/>
        </authorList>
    </citation>
    <scope>NUCLEOTIDE SEQUENCE [LARGE SCALE GENOMIC DNA]</scope>
    <source>
        <strain evidence="7 8">M8-2</strain>
    </source>
</reference>
<dbReference type="KEGG" id="alm:AO498_09765"/>
<dbReference type="InterPro" id="IPR017853">
    <property type="entry name" value="GH"/>
</dbReference>
<evidence type="ECO:0000313" key="8">
    <source>
        <dbReference type="Proteomes" id="UP000073816"/>
    </source>
</evidence>
<evidence type="ECO:0000256" key="4">
    <source>
        <dbReference type="RuleBase" id="RU361188"/>
    </source>
</evidence>
<dbReference type="PANTHER" id="PTHR11069">
    <property type="entry name" value="GLUCOSYLCERAMIDASE"/>
    <property type="match status" value="1"/>
</dbReference>
<reference evidence="8" key="1">
    <citation type="submission" date="2015-09" db="EMBL/GenBank/DDBJ databases">
        <title>Complete sequence of Algoriphagus sp. M8-2.</title>
        <authorList>
            <person name="Shintani M."/>
        </authorList>
    </citation>
    <scope>NUCLEOTIDE SEQUENCE [LARGE SCALE GENOMIC DNA]</scope>
    <source>
        <strain evidence="8">M8-2</strain>
    </source>
</reference>
<keyword evidence="8" id="KW-1185">Reference proteome</keyword>
<dbReference type="InterPro" id="IPR033452">
    <property type="entry name" value="GH30_C"/>
</dbReference>
<dbReference type="GO" id="GO:0006680">
    <property type="term" value="P:glucosylceramide catabolic process"/>
    <property type="evidence" value="ECO:0007669"/>
    <property type="project" value="TreeGrafter"/>
</dbReference>
<dbReference type="PATRIC" id="fig|1727163.4.peg.2040"/>
<dbReference type="GO" id="GO:0016020">
    <property type="term" value="C:membrane"/>
    <property type="evidence" value="ECO:0007669"/>
    <property type="project" value="GOC"/>
</dbReference>
<evidence type="ECO:0000259" key="6">
    <source>
        <dbReference type="Pfam" id="PF17189"/>
    </source>
</evidence>
<organism evidence="7 8">
    <name type="scientific">Algoriphagus sanaruensis</name>
    <dbReference type="NCBI Taxonomy" id="1727163"/>
    <lineage>
        <taxon>Bacteria</taxon>
        <taxon>Pseudomonadati</taxon>
        <taxon>Bacteroidota</taxon>
        <taxon>Cytophagia</taxon>
        <taxon>Cytophagales</taxon>
        <taxon>Cyclobacteriaceae</taxon>
        <taxon>Algoriphagus</taxon>
    </lineage>
</organism>
<dbReference type="SUPFAM" id="SSF51445">
    <property type="entry name" value="(Trans)glycosidases"/>
    <property type="match status" value="1"/>
</dbReference>
<proteinExistence type="inferred from homology"/>
<comment type="similarity">
    <text evidence="1 4">Belongs to the glycosyl hydrolase 30 family.</text>
</comment>